<dbReference type="InterPro" id="IPR036779">
    <property type="entry name" value="LysM_dom_sf"/>
</dbReference>
<keyword evidence="2" id="KW-0677">Repeat</keyword>
<evidence type="ECO:0000256" key="5">
    <source>
        <dbReference type="SAM" id="MobiDB-lite"/>
    </source>
</evidence>
<keyword evidence="4" id="KW-0175">Coiled coil</keyword>
<accession>A0A9W7ECX8</accession>
<feature type="domain" description="Fibronectin type-III" evidence="6">
    <location>
        <begin position="310"/>
        <end position="423"/>
    </location>
</feature>
<dbReference type="InterPro" id="IPR013783">
    <property type="entry name" value="Ig-like_fold"/>
</dbReference>
<evidence type="ECO:0000259" key="6">
    <source>
        <dbReference type="PROSITE" id="PS50853"/>
    </source>
</evidence>
<evidence type="ECO:0000256" key="3">
    <source>
        <dbReference type="PROSITE-ProRule" id="PRU00221"/>
    </source>
</evidence>
<dbReference type="PROSITE" id="PS51782">
    <property type="entry name" value="LYSM"/>
    <property type="match status" value="1"/>
</dbReference>
<feature type="region of interest" description="Disordered" evidence="5">
    <location>
        <begin position="1817"/>
        <end position="1972"/>
    </location>
</feature>
<dbReference type="InterPro" id="IPR015943">
    <property type="entry name" value="WD40/YVTN_repeat-like_dom_sf"/>
</dbReference>
<keyword evidence="1 3" id="KW-0853">WD repeat</keyword>
<evidence type="ECO:0000256" key="1">
    <source>
        <dbReference type="ARBA" id="ARBA00022574"/>
    </source>
</evidence>
<comment type="caution">
    <text evidence="8">The sequence shown here is derived from an EMBL/GenBank/DDBJ whole genome shotgun (WGS) entry which is preliminary data.</text>
</comment>
<dbReference type="InterPro" id="IPR018392">
    <property type="entry name" value="LysM"/>
</dbReference>
<dbReference type="SUPFAM" id="SSF49265">
    <property type="entry name" value="Fibronectin type III"/>
    <property type="match status" value="1"/>
</dbReference>
<feature type="domain" description="LysM" evidence="7">
    <location>
        <begin position="1563"/>
        <end position="1607"/>
    </location>
</feature>
<dbReference type="SUPFAM" id="SSF54106">
    <property type="entry name" value="LysM domain"/>
    <property type="match status" value="1"/>
</dbReference>
<proteinExistence type="predicted"/>
<dbReference type="CDD" id="cd00200">
    <property type="entry name" value="WD40"/>
    <property type="match status" value="1"/>
</dbReference>
<dbReference type="InterPro" id="IPR001680">
    <property type="entry name" value="WD40_rpt"/>
</dbReference>
<evidence type="ECO:0000256" key="4">
    <source>
        <dbReference type="SAM" id="Coils"/>
    </source>
</evidence>
<protein>
    <submittedName>
        <fullName evidence="8">Uncharacterized protein</fullName>
    </submittedName>
</protein>
<dbReference type="CDD" id="cd00063">
    <property type="entry name" value="FN3"/>
    <property type="match status" value="1"/>
</dbReference>
<dbReference type="PANTHER" id="PTHR19848">
    <property type="entry name" value="WD40 REPEAT PROTEIN"/>
    <property type="match status" value="1"/>
</dbReference>
<dbReference type="PROSITE" id="PS50853">
    <property type="entry name" value="FN3"/>
    <property type="match status" value="1"/>
</dbReference>
<evidence type="ECO:0000259" key="7">
    <source>
        <dbReference type="PROSITE" id="PS51782"/>
    </source>
</evidence>
<dbReference type="CDD" id="cd00118">
    <property type="entry name" value="LysM"/>
    <property type="match status" value="1"/>
</dbReference>
<dbReference type="InterPro" id="IPR011990">
    <property type="entry name" value="TPR-like_helical_dom_sf"/>
</dbReference>
<dbReference type="InterPro" id="IPR036116">
    <property type="entry name" value="FN3_sf"/>
</dbReference>
<feature type="coiled-coil region" evidence="4">
    <location>
        <begin position="648"/>
        <end position="675"/>
    </location>
</feature>
<dbReference type="SUPFAM" id="SSF50978">
    <property type="entry name" value="WD40 repeat-like"/>
    <property type="match status" value="1"/>
</dbReference>
<feature type="compositionally biased region" description="Basic residues" evidence="5">
    <location>
        <begin position="1941"/>
        <end position="1951"/>
    </location>
</feature>
<dbReference type="InterPro" id="IPR036322">
    <property type="entry name" value="WD40_repeat_dom_sf"/>
</dbReference>
<organism evidence="8 9">
    <name type="scientific">Triparma laevis f. inornata</name>
    <dbReference type="NCBI Taxonomy" id="1714386"/>
    <lineage>
        <taxon>Eukaryota</taxon>
        <taxon>Sar</taxon>
        <taxon>Stramenopiles</taxon>
        <taxon>Ochrophyta</taxon>
        <taxon>Bolidophyceae</taxon>
        <taxon>Parmales</taxon>
        <taxon>Triparmaceae</taxon>
        <taxon>Triparma</taxon>
    </lineage>
</organism>
<dbReference type="Gene3D" id="1.25.40.10">
    <property type="entry name" value="Tetratricopeptide repeat domain"/>
    <property type="match status" value="1"/>
</dbReference>
<dbReference type="SUPFAM" id="SSF48452">
    <property type="entry name" value="TPR-like"/>
    <property type="match status" value="1"/>
</dbReference>
<dbReference type="SMART" id="SM00060">
    <property type="entry name" value="FN3"/>
    <property type="match status" value="1"/>
</dbReference>
<feature type="compositionally biased region" description="Pro residues" evidence="5">
    <location>
        <begin position="1"/>
        <end position="14"/>
    </location>
</feature>
<sequence length="2003" mass="226674">MAEPPPENQPPPPVSSEEKKGDDAQQVTQWKEGDEESAAINSHPRAKELRKRILDRRKDRDKALGIDLDSETGATIGKDGKPTENPDAAFLPFLLANAKKKKKKVNKKQLDAEKAQHGSMMLTLANYNAENRIFLDRMEQQYSVTKTLDTLAKDIGYSQGRGKEKIDSIQVYEKRLMKLQKEVRDGPKTNHDADKEVDNAIRSAFSRDMKQDFAQCKKCNERFVKHLLFQHTLYCNGDTSGGGPTTGVNEEDEKEEKTLGTGECFCQLCGKKFTDKTIEKHTKKCEERQKFLEGKEGNDSALISLLPPQKPRNIVIDAVGPDYIKLKWEPPILDGGCKVYDYQIKFNVIRIEKVGKKEIKHKTEVPPMLCSRWLNRPPVASYGYEIVDLEADTYYEDIQVRCRNKIDWGPFSKALEPVKTLPSVEPTQPLFFENVKLTSAIIAFQWGEPANDGGSPVVDYQLNYTEVALKDEQGVGVKKESEKYDEIKHECKVGGNHTYHSFLDLRGDTIFRDWELRAISEQGLVSEPAIHVPVRTKEPTRRQMVQKEIIRVKTTSGNFIDSEFYQGFVQREDKLDYLVRLEEELATLPDELEGEAFKGAKNAGKKRWGQLKFGAGASRAFGFGGGGKPMLNDDAANEQLMPGYIRRKTQFTYRIKELERQIEELEVAKNEAVSNRSFLTYQMGSMQERIIALQGEMDRVVTFRGDEINSSVIHGTDQRFTKEKLKADLLIELDNAQGDIASWKGEVIHGDKMKLVYARRKDYKIEQLKERRAAYANFMNQVKRHKKTHAKFNVSKVDTMEKFFECWRDNIHNIQRVRNIMLKVWGDQGLRFCRAAMFKWRYGTHETNGGGLEDKYNIIGTGGSALVRCEKERMDNVKDMAEILVKLTEVEKEAKLGMFTKKQRESLEKNINFGESELGHTLGDYPRDLAHMIQGDAFFNIRKYDQAMNCYELMLEQMREEDDPNEPDVKVLAMIYGRKGRIELGRHHWDRGILNYDRQRSLAEEIDSDVELTGAFMGLGEGYLGKGDYDNSRVLFEKAMLKCIVIGDKVRQAKAYRGIQVSYERMHNVLYAQRYKEKADKLVQENEGRISTAFDKMADMKQRLIATTANLGEEITFERITAGCIRMRAKRITSEEKIERTEGKLEEQEKQERFIVNLLDKIRAQLEEAKNTDKDEMNSALVHEKEQVFEIEELKMRLKEREKKVVVQVEEEQRKTRKLAQNIKNQEDDLKELDKELVVEQGPLMQQVMKARVLRCIGLNPSNTAGNEVTGTATGGIEFITAVETNNINLYDIHDGSLKLVFSGDEEDRHVGEPLGHTSVITCMFFHDAKIYTGSMDMKIMCWDIEEEKRDFVAKGHEATVTCVFVDAFKMISGAADTKIIIWDKDTGDMLKLVHGHSRGVTCIQSGATWILSGGTDGEVRVWRNLHPNEDPKYKAVKCVRRLKGHGCRVTVVKYGKLEIISGDSEGKIIVWWLKTGDIIQKCQAHQGLVTDLQFDATKIVTSGVDHNLQVIDITTGEVLQTLRGHNGPVVALAFDSMKIISCSSDGVLRHWEWGNAGQKADKCHIYDSGDNLAKISRKYKVPIPDIIKWNGIKDVKKLYIGQKLIVQKGNPDEPTEAELQASTLKAADRAREAKVDDKIKLAMAKAEEEMAKANGQNVSNNLLKIDSHIERATLTSRILAGTGGLLKKDYVEVDEEEEKKLLKAKDYTSLNARIKHQGKTKDEMVVKVDDKKQWETTVKQGEYVPDKKKILESMGMFILYQLIDEFVTKDVVKDALADDMFNESLNGRFFNYSKGRKPVYKQARRFGNALDYARSVDEGEGEGGGGSISGLSQITREEEKKNAKAADEARSLASAGSSDGTNLTGTSKGEVIKRAMEASAKRRGEDIAPGGSPEPDNIEGGEENVSVLGDESLDGGSLEEGSLEESLDTVSDLKSVGSEKKKKKKKKKKKNDGEEKGILSTMTGVMRDEDYDHDDPLASSFTHRASLARKVVKPDLQMHFAD</sequence>
<gene>
    <name evidence="8" type="ORF">TL16_g06427</name>
</gene>
<feature type="repeat" description="WD" evidence="3">
    <location>
        <begin position="1394"/>
        <end position="1423"/>
    </location>
</feature>
<feature type="compositionally biased region" description="Low complexity" evidence="5">
    <location>
        <begin position="1909"/>
        <end position="1921"/>
    </location>
</feature>
<feature type="repeat" description="WD" evidence="3">
    <location>
        <begin position="1523"/>
        <end position="1553"/>
    </location>
</feature>
<reference evidence="9" key="1">
    <citation type="journal article" date="2023" name="Commun. Biol.">
        <title>Genome analysis of Parmales, the sister group of diatoms, reveals the evolutionary specialization of diatoms from phago-mixotrophs to photoautotrophs.</title>
        <authorList>
            <person name="Ban H."/>
            <person name="Sato S."/>
            <person name="Yoshikawa S."/>
            <person name="Yamada K."/>
            <person name="Nakamura Y."/>
            <person name="Ichinomiya M."/>
            <person name="Sato N."/>
            <person name="Blanc-Mathieu R."/>
            <person name="Endo H."/>
            <person name="Kuwata A."/>
            <person name="Ogata H."/>
        </authorList>
    </citation>
    <scope>NUCLEOTIDE SEQUENCE [LARGE SCALE GENOMIC DNA]</scope>
</reference>
<dbReference type="PROSITE" id="PS50082">
    <property type="entry name" value="WD_REPEATS_2"/>
    <property type="match status" value="3"/>
</dbReference>
<dbReference type="Gene3D" id="3.10.350.10">
    <property type="entry name" value="LysM domain"/>
    <property type="match status" value="1"/>
</dbReference>
<dbReference type="EMBL" id="BLQM01000194">
    <property type="protein sequence ID" value="GMH74297.1"/>
    <property type="molecule type" value="Genomic_DNA"/>
</dbReference>
<feature type="repeat" description="WD" evidence="3">
    <location>
        <begin position="1354"/>
        <end position="1393"/>
    </location>
</feature>
<dbReference type="Pfam" id="PF00400">
    <property type="entry name" value="WD40"/>
    <property type="match status" value="4"/>
</dbReference>
<dbReference type="Gene3D" id="2.60.40.10">
    <property type="entry name" value="Immunoglobulins"/>
    <property type="match status" value="1"/>
</dbReference>
<dbReference type="Proteomes" id="UP001162640">
    <property type="component" value="Unassembled WGS sequence"/>
</dbReference>
<evidence type="ECO:0000313" key="8">
    <source>
        <dbReference type="EMBL" id="GMH74297.1"/>
    </source>
</evidence>
<feature type="region of interest" description="Disordered" evidence="5">
    <location>
        <begin position="1"/>
        <end position="60"/>
    </location>
</feature>
<dbReference type="Pfam" id="PF01476">
    <property type="entry name" value="LysM"/>
    <property type="match status" value="1"/>
</dbReference>
<feature type="compositionally biased region" description="Basic and acidic residues" evidence="5">
    <location>
        <begin position="1836"/>
        <end position="1851"/>
    </location>
</feature>
<dbReference type="Gene3D" id="2.130.10.10">
    <property type="entry name" value="YVTN repeat-like/Quinoprotein amine dehydrogenase"/>
    <property type="match status" value="2"/>
</dbReference>
<evidence type="ECO:0000313" key="9">
    <source>
        <dbReference type="Proteomes" id="UP001162640"/>
    </source>
</evidence>
<evidence type="ECO:0000256" key="2">
    <source>
        <dbReference type="ARBA" id="ARBA00022737"/>
    </source>
</evidence>
<dbReference type="SMART" id="SM00320">
    <property type="entry name" value="WD40"/>
    <property type="match status" value="6"/>
</dbReference>
<dbReference type="InterPro" id="IPR003961">
    <property type="entry name" value="FN3_dom"/>
</dbReference>
<feature type="compositionally biased region" description="Polar residues" evidence="5">
    <location>
        <begin position="1855"/>
        <end position="1868"/>
    </location>
</feature>
<name>A0A9W7ECX8_9STRA</name>
<dbReference type="PANTHER" id="PTHR19848:SF8">
    <property type="entry name" value="F-BOX AND WD REPEAT DOMAIN CONTAINING 7"/>
    <property type="match status" value="1"/>
</dbReference>
<feature type="compositionally biased region" description="Basic and acidic residues" evidence="5">
    <location>
        <begin position="1871"/>
        <end position="1887"/>
    </location>
</feature>
<dbReference type="SMART" id="SM00257">
    <property type="entry name" value="LysM"/>
    <property type="match status" value="1"/>
</dbReference>
<feature type="coiled-coil region" evidence="4">
    <location>
        <begin position="1191"/>
        <end position="1236"/>
    </location>
</feature>